<feature type="domain" description="EF-hand" evidence="3">
    <location>
        <begin position="117"/>
        <end position="148"/>
    </location>
</feature>
<proteinExistence type="predicted"/>
<dbReference type="PANTHER" id="PTHR23048">
    <property type="entry name" value="MYOSIN LIGHT CHAIN 1, 3"/>
    <property type="match status" value="1"/>
</dbReference>
<dbReference type="Gene3D" id="1.10.238.10">
    <property type="entry name" value="EF-hand"/>
    <property type="match status" value="2"/>
</dbReference>
<keyword evidence="2" id="KW-0106">Calcium</keyword>
<dbReference type="AlphaFoldDB" id="A0A6P8JU96"/>
<dbReference type="PROSITE" id="PS50222">
    <property type="entry name" value="EF_HAND_2"/>
    <property type="match status" value="3"/>
</dbReference>
<dbReference type="InterPro" id="IPR011992">
    <property type="entry name" value="EF-hand-dom_pair"/>
</dbReference>
<dbReference type="InterPro" id="IPR018247">
    <property type="entry name" value="EF_Hand_1_Ca_BS"/>
</dbReference>
<evidence type="ECO:0000256" key="2">
    <source>
        <dbReference type="ARBA" id="ARBA00022837"/>
    </source>
</evidence>
<name>A0A6P8JU96_DROMA</name>
<evidence type="ECO:0000313" key="5">
    <source>
        <dbReference type="RefSeq" id="XP_033156139.1"/>
    </source>
</evidence>
<sequence length="148" mass="17036">MSGSLTEAQIEEIREAFSLYDKERSGWVSVQQLGGVMRALGESLTEAEIYDLANECDVDFGGQVQFKDFLYVMSKRLEEQNSLVCLKQAFKIFDRNEVNSFTINEIRMLMTNLGEKMSEEDLRELFQDIDQDKDGKISFNDFVTAMRS</sequence>
<dbReference type="Proteomes" id="UP000515162">
    <property type="component" value="Chromosome 2R"/>
</dbReference>
<dbReference type="FunFam" id="1.10.238.10:FF:000527">
    <property type="entry name" value="Calmodulin-3"/>
    <property type="match status" value="1"/>
</dbReference>
<dbReference type="CDD" id="cd00051">
    <property type="entry name" value="EFh"/>
    <property type="match status" value="2"/>
</dbReference>
<dbReference type="GO" id="GO:0016460">
    <property type="term" value="C:myosin II complex"/>
    <property type="evidence" value="ECO:0007669"/>
    <property type="project" value="TreeGrafter"/>
</dbReference>
<dbReference type="SMART" id="SM00054">
    <property type="entry name" value="EFh"/>
    <property type="match status" value="4"/>
</dbReference>
<dbReference type="InterPro" id="IPR050230">
    <property type="entry name" value="CALM/Myosin/TropC-like"/>
</dbReference>
<dbReference type="Pfam" id="PF13499">
    <property type="entry name" value="EF-hand_7"/>
    <property type="match status" value="2"/>
</dbReference>
<dbReference type="GeneID" id="117138279"/>
<accession>A0A6P8JU96</accession>
<dbReference type="PROSITE" id="PS00018">
    <property type="entry name" value="EF_HAND_1"/>
    <property type="match status" value="1"/>
</dbReference>
<dbReference type="PANTHER" id="PTHR23048:SF0">
    <property type="entry name" value="CALMODULIN LIKE 3"/>
    <property type="match status" value="1"/>
</dbReference>
<organism evidence="4 5">
    <name type="scientific">Drosophila mauritiana</name>
    <name type="common">Fruit fly</name>
    <dbReference type="NCBI Taxonomy" id="7226"/>
    <lineage>
        <taxon>Eukaryota</taxon>
        <taxon>Metazoa</taxon>
        <taxon>Ecdysozoa</taxon>
        <taxon>Arthropoda</taxon>
        <taxon>Hexapoda</taxon>
        <taxon>Insecta</taxon>
        <taxon>Pterygota</taxon>
        <taxon>Neoptera</taxon>
        <taxon>Endopterygota</taxon>
        <taxon>Diptera</taxon>
        <taxon>Brachycera</taxon>
        <taxon>Muscomorpha</taxon>
        <taxon>Ephydroidea</taxon>
        <taxon>Drosophilidae</taxon>
        <taxon>Drosophila</taxon>
        <taxon>Sophophora</taxon>
    </lineage>
</organism>
<keyword evidence="1" id="KW-0677">Repeat</keyword>
<dbReference type="GO" id="GO:0072686">
    <property type="term" value="C:mitotic spindle"/>
    <property type="evidence" value="ECO:0007669"/>
    <property type="project" value="UniProtKB-ARBA"/>
</dbReference>
<dbReference type="InterPro" id="IPR002048">
    <property type="entry name" value="EF_hand_dom"/>
</dbReference>
<gene>
    <name evidence="5" type="primary">LOC117138279</name>
</gene>
<feature type="domain" description="EF-hand" evidence="3">
    <location>
        <begin position="8"/>
        <end position="43"/>
    </location>
</feature>
<evidence type="ECO:0000313" key="4">
    <source>
        <dbReference type="Proteomes" id="UP000515162"/>
    </source>
</evidence>
<reference evidence="5" key="1">
    <citation type="submission" date="2025-08" db="UniProtKB">
        <authorList>
            <consortium name="RefSeq"/>
        </authorList>
    </citation>
    <scope>IDENTIFICATION</scope>
    <source>
        <strain evidence="5">Mau12</strain>
        <tissue evidence="5">Whole Body</tissue>
    </source>
</reference>
<protein>
    <submittedName>
        <fullName evidence="5">Calmodulin-1</fullName>
    </submittedName>
</protein>
<evidence type="ECO:0000259" key="3">
    <source>
        <dbReference type="PROSITE" id="PS50222"/>
    </source>
</evidence>
<dbReference type="RefSeq" id="XP_033156139.1">
    <property type="nucleotide sequence ID" value="XM_033300248.1"/>
</dbReference>
<evidence type="ECO:0000256" key="1">
    <source>
        <dbReference type="ARBA" id="ARBA00022737"/>
    </source>
</evidence>
<dbReference type="GO" id="GO:0005509">
    <property type="term" value="F:calcium ion binding"/>
    <property type="evidence" value="ECO:0007669"/>
    <property type="project" value="InterPro"/>
</dbReference>
<keyword evidence="4" id="KW-1185">Reference proteome</keyword>
<dbReference type="SUPFAM" id="SSF47473">
    <property type="entry name" value="EF-hand"/>
    <property type="match status" value="1"/>
</dbReference>
<feature type="domain" description="EF-hand" evidence="3">
    <location>
        <begin position="81"/>
        <end position="116"/>
    </location>
</feature>